<dbReference type="EMBL" id="HBIJ01000027">
    <property type="protein sequence ID" value="CAE0359290.1"/>
    <property type="molecule type" value="Transcribed_RNA"/>
</dbReference>
<organism evidence="2">
    <name type="scientific">Aureoumbra lagunensis</name>
    <dbReference type="NCBI Taxonomy" id="44058"/>
    <lineage>
        <taxon>Eukaryota</taxon>
        <taxon>Sar</taxon>
        <taxon>Stramenopiles</taxon>
        <taxon>Ochrophyta</taxon>
        <taxon>Pelagophyceae</taxon>
        <taxon>Pelagomonadales</taxon>
        <taxon>Aureoumbra</taxon>
    </lineage>
</organism>
<evidence type="ECO:0000256" key="1">
    <source>
        <dbReference type="SAM" id="Phobius"/>
    </source>
</evidence>
<feature type="transmembrane region" description="Helical" evidence="1">
    <location>
        <begin position="587"/>
        <end position="605"/>
    </location>
</feature>
<accession>A0A7S3NGC4</accession>
<protein>
    <recommendedName>
        <fullName evidence="3">SAC domain-containing protein</fullName>
    </recommendedName>
</protein>
<reference evidence="2" key="1">
    <citation type="submission" date="2021-01" db="EMBL/GenBank/DDBJ databases">
        <authorList>
            <person name="Corre E."/>
            <person name="Pelletier E."/>
            <person name="Niang G."/>
            <person name="Scheremetjew M."/>
            <person name="Finn R."/>
            <person name="Kale V."/>
            <person name="Holt S."/>
            <person name="Cochrane G."/>
            <person name="Meng A."/>
            <person name="Brown T."/>
            <person name="Cohen L."/>
        </authorList>
    </citation>
    <scope>NUCLEOTIDE SEQUENCE</scope>
    <source>
        <strain evidence="2">CCMP1510</strain>
    </source>
</reference>
<dbReference type="AlphaFoldDB" id="A0A7S3NGC4"/>
<evidence type="ECO:0008006" key="3">
    <source>
        <dbReference type="Google" id="ProtNLM"/>
    </source>
</evidence>
<keyword evidence="1" id="KW-1133">Transmembrane helix</keyword>
<sequence length="634" mass="70695">MSEEEIVYEKARYVRWHGDGLIFEAEDLARLSITRRAGEVGAYDVHVGKSAPLPEPSAPVIEIEGIYGIYELMSGPYIALVMESAPIFPALYGESEIGATSLRKVVKIGLAPLYIHGRRRLNSKEQADEALVLRLLTNALQSLPLVYSRQTPTAATHSQQAFQRSQDVSRIRKLAAARKIEQGFDDQDDDDSVPDEDDEEESLSSFYLFDKWDEKFLWNRVPLDKILQSIANMNAQDTALAWCLRCAVAQTGSIANDKALVISRLARYNVAGTHRIDQPTLPLDFIETEIIIPKASLSYLCARAGLFSQVDILENVIQNLVLEYGGHFVTLVELCRHQNVDLQWKNACAQLASLTRGAKLRHLVLDAKPITTSSISEIGQLITALSSPTKQNNFFSDESNTQEELEAVLALTSPQAIKKKRRLRSGLVLFLGQDDDVDTAIIACALETLHISISPNQFQRDWPGVQKLRHVLGQNLKLGFFSCLKSALFQGPLNDGLDLVLASRSPGLENLFAGKKQVNKPKILIRTDSSISNRVTTKHRFIPAQIPVYPLDLVDLVAFKVMFFLFIIFIVISHYAPHTSFSSRFSCSLLILVQTLGLLLANSIFDHSLFTDLASCRRFATPAGPSALFRQRRF</sequence>
<proteinExistence type="predicted"/>
<keyword evidence="1" id="KW-0812">Transmembrane</keyword>
<keyword evidence="1" id="KW-0472">Membrane</keyword>
<feature type="transmembrane region" description="Helical" evidence="1">
    <location>
        <begin position="556"/>
        <end position="575"/>
    </location>
</feature>
<name>A0A7S3NGC4_9STRA</name>
<gene>
    <name evidence="2" type="ORF">ALAG00032_LOCUS18</name>
</gene>
<evidence type="ECO:0000313" key="2">
    <source>
        <dbReference type="EMBL" id="CAE0359290.1"/>
    </source>
</evidence>